<sequence>MRTVFVSHNDLGLACLEELHNLGADIPAIITRPRDESVADQTTFDGIAARTGADVHEVESVNTDAVVDQLRAYDPELLYVVGWSRLVEQRVLDIPSVAALGMHPAPLPRGRGRAPIAWNLIKGLDETALSMFHLVEAADAGDLVAQWPIDIDIQDDAASLYEKVVAAGRSLIRQTYPEFERGAVPRTPQDETEATWWPKRTPDQGGIDWRQPPGTVYDWIRGQSHPYPGAFSYLDGRKVTVWAAAPPDGERVFCQPGELLGREGERLRVGAWEGAIDLLRVQVADDEERPAAELLDYEWAGVGDVFESVRATGSDRP</sequence>
<feature type="domain" description="Formyl transferase C-terminal" evidence="3">
    <location>
        <begin position="201"/>
        <end position="295"/>
    </location>
</feature>
<organism evidence="4 5">
    <name type="scientific">Haloarcula salinisoli</name>
    <dbReference type="NCBI Taxonomy" id="2487746"/>
    <lineage>
        <taxon>Archaea</taxon>
        <taxon>Methanobacteriati</taxon>
        <taxon>Methanobacteriota</taxon>
        <taxon>Stenosarchaea group</taxon>
        <taxon>Halobacteria</taxon>
        <taxon>Halobacteriales</taxon>
        <taxon>Haloarculaceae</taxon>
        <taxon>Haloarcula</taxon>
    </lineage>
</organism>
<evidence type="ECO:0000259" key="2">
    <source>
        <dbReference type="Pfam" id="PF00551"/>
    </source>
</evidence>
<accession>A0A8J8CCG9</accession>
<name>A0A8J8CCG9_9EURY</name>
<dbReference type="RefSeq" id="WP_220589647.1">
    <property type="nucleotide sequence ID" value="NZ_RKLQ01000003.1"/>
</dbReference>
<feature type="region of interest" description="Disordered" evidence="1">
    <location>
        <begin position="183"/>
        <end position="208"/>
    </location>
</feature>
<dbReference type="SUPFAM" id="SSF53328">
    <property type="entry name" value="Formyltransferase"/>
    <property type="match status" value="1"/>
</dbReference>
<evidence type="ECO:0000313" key="5">
    <source>
        <dbReference type="Proteomes" id="UP000783863"/>
    </source>
</evidence>
<evidence type="ECO:0000256" key="1">
    <source>
        <dbReference type="SAM" id="MobiDB-lite"/>
    </source>
</evidence>
<proteinExistence type="predicted"/>
<evidence type="ECO:0000313" key="4">
    <source>
        <dbReference type="EMBL" id="MBX0305413.1"/>
    </source>
</evidence>
<feature type="domain" description="Formyl transferase N-terminal" evidence="2">
    <location>
        <begin position="21"/>
        <end position="171"/>
    </location>
</feature>
<gene>
    <name evidence="4" type="ORF">EGD98_17270</name>
</gene>
<dbReference type="Proteomes" id="UP000783863">
    <property type="component" value="Unassembled WGS sequence"/>
</dbReference>
<dbReference type="SUPFAM" id="SSF50486">
    <property type="entry name" value="FMT C-terminal domain-like"/>
    <property type="match status" value="1"/>
</dbReference>
<dbReference type="GO" id="GO:0005829">
    <property type="term" value="C:cytosol"/>
    <property type="evidence" value="ECO:0007669"/>
    <property type="project" value="TreeGrafter"/>
</dbReference>
<dbReference type="PANTHER" id="PTHR11138:SF5">
    <property type="entry name" value="METHIONYL-TRNA FORMYLTRANSFERASE, MITOCHONDRIAL"/>
    <property type="match status" value="1"/>
</dbReference>
<protein>
    <submittedName>
        <fullName evidence="4">Methionyl-tRNA formyltransferase</fullName>
    </submittedName>
</protein>
<comment type="caution">
    <text evidence="4">The sequence shown here is derived from an EMBL/GenBank/DDBJ whole genome shotgun (WGS) entry which is preliminary data.</text>
</comment>
<dbReference type="PANTHER" id="PTHR11138">
    <property type="entry name" value="METHIONYL-TRNA FORMYLTRANSFERASE"/>
    <property type="match status" value="1"/>
</dbReference>
<dbReference type="Pfam" id="PF00551">
    <property type="entry name" value="Formyl_trans_N"/>
    <property type="match status" value="1"/>
</dbReference>
<keyword evidence="5" id="KW-1185">Reference proteome</keyword>
<dbReference type="InterPro" id="IPR005793">
    <property type="entry name" value="Formyl_trans_C"/>
</dbReference>
<evidence type="ECO:0000259" key="3">
    <source>
        <dbReference type="Pfam" id="PF02911"/>
    </source>
</evidence>
<dbReference type="InterPro" id="IPR036477">
    <property type="entry name" value="Formyl_transf_N_sf"/>
</dbReference>
<reference evidence="4" key="1">
    <citation type="submission" date="2021-06" db="EMBL/GenBank/DDBJ databases">
        <title>Halomicroarcula sp. F24A a new haloarchaeum isolated from saline soil.</title>
        <authorList>
            <person name="Duran-Viseras A."/>
            <person name="Sanchez-Porro C."/>
            <person name="Ventosa A."/>
        </authorList>
    </citation>
    <scope>NUCLEOTIDE SEQUENCE</scope>
    <source>
        <strain evidence="4">F24A</strain>
    </source>
</reference>
<dbReference type="InterPro" id="IPR011034">
    <property type="entry name" value="Formyl_transferase-like_C_sf"/>
</dbReference>
<dbReference type="Gene3D" id="3.40.50.12230">
    <property type="match status" value="1"/>
</dbReference>
<dbReference type="Pfam" id="PF02911">
    <property type="entry name" value="Formyl_trans_C"/>
    <property type="match status" value="1"/>
</dbReference>
<dbReference type="InterPro" id="IPR002376">
    <property type="entry name" value="Formyl_transf_N"/>
</dbReference>
<dbReference type="GO" id="GO:0004479">
    <property type="term" value="F:methionyl-tRNA formyltransferase activity"/>
    <property type="evidence" value="ECO:0007669"/>
    <property type="project" value="TreeGrafter"/>
</dbReference>
<dbReference type="EMBL" id="RKLQ01000003">
    <property type="protein sequence ID" value="MBX0305413.1"/>
    <property type="molecule type" value="Genomic_DNA"/>
</dbReference>
<dbReference type="AlphaFoldDB" id="A0A8J8CCG9"/>